<name>A0A4Q2UCN2_9BACT</name>
<feature type="domain" description="DUF4113" evidence="2">
    <location>
        <begin position="167"/>
        <end position="215"/>
    </location>
</feature>
<evidence type="ECO:0000259" key="1">
    <source>
        <dbReference type="Pfam" id="PF11799"/>
    </source>
</evidence>
<proteinExistence type="predicted"/>
<accession>A0A4Q2UCN2</accession>
<evidence type="ECO:0000313" key="4">
    <source>
        <dbReference type="Proteomes" id="UP000290407"/>
    </source>
</evidence>
<evidence type="ECO:0000313" key="3">
    <source>
        <dbReference type="EMBL" id="RYC66614.1"/>
    </source>
</evidence>
<dbReference type="Pfam" id="PF13438">
    <property type="entry name" value="DUF4113"/>
    <property type="match status" value="1"/>
</dbReference>
<dbReference type="GO" id="GO:0003684">
    <property type="term" value="F:damaged DNA binding"/>
    <property type="evidence" value="ECO:0007669"/>
    <property type="project" value="InterPro"/>
</dbReference>
<dbReference type="InterPro" id="IPR036775">
    <property type="entry name" value="DNA_pol_Y-fam_lit_finger_sf"/>
</dbReference>
<dbReference type="Proteomes" id="UP000290407">
    <property type="component" value="Unassembled WGS sequence"/>
</dbReference>
<comment type="caution">
    <text evidence="3">The sequence shown here is derived from an EMBL/GenBank/DDBJ whole genome shotgun (WGS) entry which is preliminary data.</text>
</comment>
<feature type="domain" description="DNA polymerase Y-family little finger" evidence="1">
    <location>
        <begin position="34"/>
        <end position="155"/>
    </location>
</feature>
<reference evidence="3 4" key="1">
    <citation type="submission" date="2019-01" db="EMBL/GenBank/DDBJ databases">
        <title>Spirosoma flava sp. nov., a propanil-degrading bacterium isolated from herbicide-contaminated soil.</title>
        <authorList>
            <person name="Zhang L."/>
            <person name="Jiang J.-D."/>
        </authorList>
    </citation>
    <scope>NUCLEOTIDE SEQUENCE [LARGE SCALE GENOMIC DNA]</scope>
    <source>
        <strain evidence="3 4">TY50</strain>
    </source>
</reference>
<dbReference type="RefSeq" id="WP_129606455.1">
    <property type="nucleotide sequence ID" value="NZ_SBLB01000013.1"/>
</dbReference>
<dbReference type="GO" id="GO:0006281">
    <property type="term" value="P:DNA repair"/>
    <property type="evidence" value="ECO:0007669"/>
    <property type="project" value="InterPro"/>
</dbReference>
<gene>
    <name evidence="3" type="ORF">EQG79_28905</name>
</gene>
<keyword evidence="4" id="KW-1185">Reference proteome</keyword>
<dbReference type="InterPro" id="IPR017961">
    <property type="entry name" value="DNA_pol_Y-fam_little_finger"/>
</dbReference>
<evidence type="ECO:0000259" key="2">
    <source>
        <dbReference type="Pfam" id="PF13438"/>
    </source>
</evidence>
<dbReference type="EMBL" id="SBLB01000013">
    <property type="protein sequence ID" value="RYC66614.1"/>
    <property type="molecule type" value="Genomic_DNA"/>
</dbReference>
<sequence>MGPTERWNQARRFRSPRAPELPCKLLKLDHQPKQTICTAPSFGKLIPNLATITEALTTHVSRAAEKLRKQDSAAGSLTVFFHTNRFRKTPGNGLTAKQYANSRTVVLPHATSSTAELVGYAQAALQAIYALGCEYQKVGVILSGLVPTGHQQQALFTDAPDQRLVSLSKVVDRINHRYGRDRVRLTSAGYNPEWHHKRQHLSPGYTTQWKEILTAL</sequence>
<protein>
    <submittedName>
        <fullName evidence="3">DUF4113 domain-containing protein</fullName>
    </submittedName>
</protein>
<dbReference type="Gene3D" id="3.30.1490.100">
    <property type="entry name" value="DNA polymerase, Y-family, little finger domain"/>
    <property type="match status" value="1"/>
</dbReference>
<dbReference type="InterPro" id="IPR025188">
    <property type="entry name" value="DUF4113"/>
</dbReference>
<dbReference type="Pfam" id="PF11799">
    <property type="entry name" value="IMS_C"/>
    <property type="match status" value="1"/>
</dbReference>
<organism evidence="3 4">
    <name type="scientific">Spirosoma sordidisoli</name>
    <dbReference type="NCBI Taxonomy" id="2502893"/>
    <lineage>
        <taxon>Bacteria</taxon>
        <taxon>Pseudomonadati</taxon>
        <taxon>Bacteroidota</taxon>
        <taxon>Cytophagia</taxon>
        <taxon>Cytophagales</taxon>
        <taxon>Cytophagaceae</taxon>
        <taxon>Spirosoma</taxon>
    </lineage>
</organism>
<dbReference type="AlphaFoldDB" id="A0A4Q2UCN2"/>